<reference evidence="1" key="1">
    <citation type="submission" date="2021-06" db="EMBL/GenBank/DDBJ databases">
        <authorList>
            <person name="Kallberg Y."/>
            <person name="Tangrot J."/>
            <person name="Rosling A."/>
        </authorList>
    </citation>
    <scope>NUCLEOTIDE SEQUENCE</scope>
    <source>
        <strain evidence="1">CL356</strain>
    </source>
</reference>
<comment type="caution">
    <text evidence="1">The sequence shown here is derived from an EMBL/GenBank/DDBJ whole genome shotgun (WGS) entry which is preliminary data.</text>
</comment>
<dbReference type="EMBL" id="CAJVPT010033110">
    <property type="protein sequence ID" value="CAG8703733.1"/>
    <property type="molecule type" value="Genomic_DNA"/>
</dbReference>
<evidence type="ECO:0000313" key="1">
    <source>
        <dbReference type="EMBL" id="CAG8703733.1"/>
    </source>
</evidence>
<evidence type="ECO:0000313" key="2">
    <source>
        <dbReference type="Proteomes" id="UP000789525"/>
    </source>
</evidence>
<accession>A0ACA9PFN4</accession>
<dbReference type="Proteomes" id="UP000789525">
    <property type="component" value="Unassembled WGS sequence"/>
</dbReference>
<protein>
    <submittedName>
        <fullName evidence="1">15324_t:CDS:1</fullName>
    </submittedName>
</protein>
<keyword evidence="2" id="KW-1185">Reference proteome</keyword>
<feature type="non-terminal residue" evidence="1">
    <location>
        <position position="50"/>
    </location>
</feature>
<gene>
    <name evidence="1" type="ORF">ACOLOM_LOCUS10362</name>
</gene>
<sequence length="50" mass="5792">MLRERLRGEEEMSFENARNVPLESCFWLGGERDGRGREEKVVRRGVALLG</sequence>
<name>A0ACA9PFN4_9GLOM</name>
<proteinExistence type="predicted"/>
<organism evidence="1 2">
    <name type="scientific">Acaulospora colombiana</name>
    <dbReference type="NCBI Taxonomy" id="27376"/>
    <lineage>
        <taxon>Eukaryota</taxon>
        <taxon>Fungi</taxon>
        <taxon>Fungi incertae sedis</taxon>
        <taxon>Mucoromycota</taxon>
        <taxon>Glomeromycotina</taxon>
        <taxon>Glomeromycetes</taxon>
        <taxon>Diversisporales</taxon>
        <taxon>Acaulosporaceae</taxon>
        <taxon>Acaulospora</taxon>
    </lineage>
</organism>